<evidence type="ECO:0000313" key="3">
    <source>
        <dbReference type="EMBL" id="KPL73816.1"/>
    </source>
</evidence>
<dbReference type="Pfam" id="PF13614">
    <property type="entry name" value="AAA_31"/>
    <property type="match status" value="1"/>
</dbReference>
<dbReference type="OrthoDB" id="9815116at2"/>
<evidence type="ECO:0000313" key="4">
    <source>
        <dbReference type="Proteomes" id="UP000050514"/>
    </source>
</evidence>
<dbReference type="SUPFAM" id="SSF52540">
    <property type="entry name" value="P-loop containing nucleoside triphosphate hydrolases"/>
    <property type="match status" value="1"/>
</dbReference>
<dbReference type="FunFam" id="3.40.50.300:FF:000285">
    <property type="entry name" value="Sporulation initiation inhibitor Soj"/>
    <property type="match status" value="1"/>
</dbReference>
<accession>A0A0P6XF67</accession>
<feature type="domain" description="AAA" evidence="2">
    <location>
        <begin position="4"/>
        <end position="177"/>
    </location>
</feature>
<proteinExistence type="inferred from homology"/>
<name>A0A0P6XF67_9CHLR</name>
<dbReference type="CDD" id="cd02042">
    <property type="entry name" value="ParAB_family"/>
    <property type="match status" value="1"/>
</dbReference>
<comment type="caution">
    <text evidence="3">The sequence shown here is derived from an EMBL/GenBank/DDBJ whole genome shotgun (WGS) entry which is preliminary data.</text>
</comment>
<reference evidence="3 4" key="1">
    <citation type="submission" date="2015-07" db="EMBL/GenBank/DDBJ databases">
        <title>Draft genome of Bellilinea caldifistulae DSM 17877.</title>
        <authorList>
            <person name="Hemp J."/>
            <person name="Ward L.M."/>
            <person name="Pace L.A."/>
            <person name="Fischer W.W."/>
        </authorList>
    </citation>
    <scope>NUCLEOTIDE SEQUENCE [LARGE SCALE GENOMIC DNA]</scope>
    <source>
        <strain evidence="3 4">GOMI-1</strain>
    </source>
</reference>
<comment type="similarity">
    <text evidence="1">Belongs to the ParA family.</text>
</comment>
<dbReference type="InterPro" id="IPR027417">
    <property type="entry name" value="P-loop_NTPase"/>
</dbReference>
<sequence length="260" mass="29013">MTYFISITNEKGGVAKTTTALSLGAALVEAGRQVLLVDLDAQANLTLALGTDPLNGHATILNAVADQSPIHKLWRETGIPGLFFIPSNHDMGYSERILPARPEYEFTLKKAFSEISLPFDYVIFDCPPFLGSVVINALTASQLLIIPTQAEYFSIYALKNMMSLIRRIRSQTNPDLTYRLLLTMFDRRNRIHRTLSEQLRASFGNGVLETVIMVDTRLRESSIAGLPIIYHAPKSRSALQYRELAQEILQYVEKAIAQPA</sequence>
<gene>
    <name evidence="3" type="ORF">AC812_13575</name>
</gene>
<dbReference type="PANTHER" id="PTHR13696">
    <property type="entry name" value="P-LOOP CONTAINING NUCLEOSIDE TRIPHOSPHATE HYDROLASE"/>
    <property type="match status" value="1"/>
</dbReference>
<dbReference type="Proteomes" id="UP000050514">
    <property type="component" value="Unassembled WGS sequence"/>
</dbReference>
<dbReference type="EMBL" id="LGHJ01000019">
    <property type="protein sequence ID" value="KPL73816.1"/>
    <property type="molecule type" value="Genomic_DNA"/>
</dbReference>
<dbReference type="Gene3D" id="3.40.50.300">
    <property type="entry name" value="P-loop containing nucleotide triphosphate hydrolases"/>
    <property type="match status" value="1"/>
</dbReference>
<keyword evidence="4" id="KW-1185">Reference proteome</keyword>
<dbReference type="RefSeq" id="WP_061917382.1">
    <property type="nucleotide sequence ID" value="NZ_DF967971.1"/>
</dbReference>
<dbReference type="PANTHER" id="PTHR13696:SF52">
    <property type="entry name" value="PARA FAMILY PROTEIN CT_582"/>
    <property type="match status" value="1"/>
</dbReference>
<organism evidence="3 4">
    <name type="scientific">Bellilinea caldifistulae</name>
    <dbReference type="NCBI Taxonomy" id="360411"/>
    <lineage>
        <taxon>Bacteria</taxon>
        <taxon>Bacillati</taxon>
        <taxon>Chloroflexota</taxon>
        <taxon>Anaerolineae</taxon>
        <taxon>Anaerolineales</taxon>
        <taxon>Anaerolineaceae</taxon>
        <taxon>Bellilinea</taxon>
    </lineage>
</organism>
<dbReference type="PIRSF" id="PIRSF009320">
    <property type="entry name" value="Nuc_binding_HP_1000"/>
    <property type="match status" value="1"/>
</dbReference>
<dbReference type="InterPro" id="IPR025669">
    <property type="entry name" value="AAA_dom"/>
</dbReference>
<evidence type="ECO:0000256" key="1">
    <source>
        <dbReference type="ARBA" id="ARBA00006976"/>
    </source>
</evidence>
<dbReference type="AlphaFoldDB" id="A0A0P6XF67"/>
<evidence type="ECO:0000259" key="2">
    <source>
        <dbReference type="Pfam" id="PF13614"/>
    </source>
</evidence>
<protein>
    <recommendedName>
        <fullName evidence="2">AAA domain-containing protein</fullName>
    </recommendedName>
</protein>
<dbReference type="InterPro" id="IPR050678">
    <property type="entry name" value="DNA_Partitioning_ATPase"/>
</dbReference>
<dbReference type="STRING" id="360411.AC812_13575"/>